<dbReference type="Pfam" id="PF23387">
    <property type="entry name" value="TPR_IFT80_172"/>
    <property type="match status" value="1"/>
</dbReference>
<dbReference type="SUPFAM" id="SSF48452">
    <property type="entry name" value="TPR-like"/>
    <property type="match status" value="1"/>
</dbReference>
<dbReference type="Gene3D" id="1.25.40.470">
    <property type="match status" value="4"/>
</dbReference>
<sequence length="1746" mass="196615">QDAPARILAIAWSPNNQKLAICNSERTVLLFDENGERKDKFPTKPSDPKNGRKSYTVKGLAFSPDSTKIAVGQTDNIIYVYKIGEEWGEKKVISNKFTQQSPVTCLIWLTEGPIVYGQADGKVRAAHVKANKSQTFFATNSLVVSLASNIHGTGFISGHADGTIVRYYVAEDSMMEQQGRIAVHSSPPYALCWPAGFVFACGCDRRIAVYERDGRLHKQFDYPTEKEFTVACSSPSGQAVAVGSFNRIRIYAWSTKKMTWEETSVKEMENMYTITALSWKRDGSRVTCGALCGSVELFESVLKRTVWKNKFELTYVGPSQVLVKPLNSEARGVILKSQLGYEIDDVRILGDDRYLIARTPETLLLGDLHRNLLSEVSWPNSGRMEKFYLENQNVCLIFNAGELNLIEYGNNDILGSVRTEFMNPHLVSVRINERRQLNSTEDNKKLAYLLDKKTICIVDLVLGMPILQVSHDSKIDWLELNETSHKLLFRDKKMRLTLLDTRSGDRLPILSYCTFVQWVTGSDVAVAQSRNNACVWYNIDTPDRITTFAIRGEIIDVVRQDGKTEILTQEGTHQLGYELDEGLVEFGTAVHDSDFGRAILFLESLSLTGNKDTEAMWQNLAEIALQLHNLRVALRCYAALGDMPKMFYLSETLKIADEYAKENGGDGMDCPEVWARMAILGKQLKTAENVYLEQNQLEKALDMYKSLHKWEDAVNLAEASGYSQLKELKEEYENWLLSTGQEEKAGHLKEEAGDLRGAVELYILGNVPVAAGRVVQSNDELLKDRRLVSSILSKMEQMGLHQQAGHLSELSKDVHRALTNYRKAHAYATALQLAKNTLPEELVNLEEEWGDYLLSTKQMDAAINHFIEAGKTVKAIEAAIMARQWKKAVQILQDIEDVSIVYKYYTLLAKHFASVKDFALAENLYTQSGLYNEAIQMYMDSGEWEKAFRLGNQYLDESELSMIFTKEGQAQEALGNYAGAEQLYVLCGKHDTAIAMYKTLRQYDEMLRLVKQHHPDLVSTTYLHLAQQLENEGDIVAAQEYFIEAGEWKMAVKMLRSHNMWEQAYKVAKQAGGEQASNQVAFLWAKSLGGDSAIKLLSRLDLLESCIDYACDTYQFDFAFELAKSGMKDKTSDIHYKYAMTLEDDGKFQLAEEHFVKAGKPKEAVLMYIHSKDWESAERVAEMFDELALVQVLLAQAKHEFGLKNFSKFESLLLRAHKPELIVQQYQDSGQWVDALRVCRDYMPSRLAALQAEYEQEVGSRGTRDVGSLFSEAKQWENNGQYLTAVQCYLKVNSTNCNDSTVILKALNEASRITNTFLDSDEISQIIKILCGRLVDMKQYNMAAQLFLGADLIKEAIDTLIYAEEWQKARKIANELEPGFIPYVESRYKESLRTQGKADQLADVDIVSALDLLCEQGHWQKVLDTARPHGPNILNKYTALYATHLIKGGFTEKALELYTRFEPAPLPQNYNIYRRIAADSFSIRRDKEDFNTWAQLRDMFYQITVALNSTTDAGTPVYVEFEKIMLIAHYYSLRCAARNVPSLEKIVTKISISLLRFSDIIPADKAYYEAGIDAKAQGLNTEGFIFLNHCLDIVEAIEEAGDGVAVDYTDLADTDFPQDVPLPETSHLMAQEIEDIKQWVLSISMDSNIEMVLPTDDRGVYPACLKSPNGSVAPACVVTGYPILGGSGKRGGGTLALGDSGIWLASRDDWNSLGLAYRLEPTNTELANVIAFFTKWTGAEPTVSFM</sequence>
<dbReference type="InterPro" id="IPR056157">
    <property type="entry name" value="TPR_IFT80_172_dom"/>
</dbReference>
<dbReference type="SUPFAM" id="SSF50969">
    <property type="entry name" value="YVTN repeat-like/Quinoprotein amine dehydrogenase"/>
    <property type="match status" value="1"/>
</dbReference>
<evidence type="ECO:0008006" key="13">
    <source>
        <dbReference type="Google" id="ProtNLM"/>
    </source>
</evidence>
<evidence type="ECO:0000313" key="12">
    <source>
        <dbReference type="Proteomes" id="UP001558652"/>
    </source>
</evidence>
<evidence type="ECO:0000259" key="9">
    <source>
        <dbReference type="Pfam" id="PF23387"/>
    </source>
</evidence>
<feature type="domain" description="IF140/IFT172/WDR19 TPR" evidence="10">
    <location>
        <begin position="750"/>
        <end position="937"/>
    </location>
</feature>
<dbReference type="PANTHER" id="PTHR15722">
    <property type="entry name" value="IFT140/172-RELATED"/>
    <property type="match status" value="1"/>
</dbReference>
<dbReference type="GO" id="GO:0044782">
    <property type="term" value="P:cilium organization"/>
    <property type="evidence" value="ECO:0007669"/>
    <property type="project" value="UniProtKB-ARBA"/>
</dbReference>
<comment type="subcellular location">
    <subcellularLocation>
        <location evidence="1">Cell projection</location>
        <location evidence="1">Cilium</location>
    </subcellularLocation>
</comment>
<dbReference type="PANTHER" id="PTHR15722:SF2">
    <property type="entry name" value="INTRAFLAGELLAR TRANSPORT PROTEIN 172 HOMOLOG"/>
    <property type="match status" value="1"/>
</dbReference>
<keyword evidence="7" id="KW-0966">Cell projection</keyword>
<feature type="domain" description="IFT80/172/WDR35 TPR" evidence="9">
    <location>
        <begin position="616"/>
        <end position="720"/>
    </location>
</feature>
<evidence type="ECO:0000256" key="7">
    <source>
        <dbReference type="ARBA" id="ARBA00023273"/>
    </source>
</evidence>
<dbReference type="Proteomes" id="UP001558652">
    <property type="component" value="Unassembled WGS sequence"/>
</dbReference>
<comment type="similarity">
    <text evidence="8">Belongs to the IFT172 family.</text>
</comment>
<evidence type="ECO:0000259" key="10">
    <source>
        <dbReference type="Pfam" id="PF24762"/>
    </source>
</evidence>
<comment type="caution">
    <text evidence="11">The sequence shown here is derived from an EMBL/GenBank/DDBJ whole genome shotgun (WGS) entry which is preliminary data.</text>
</comment>
<evidence type="ECO:0000256" key="6">
    <source>
        <dbReference type="ARBA" id="ARBA00023069"/>
    </source>
</evidence>
<feature type="non-terminal residue" evidence="11">
    <location>
        <position position="1"/>
    </location>
</feature>
<dbReference type="InterPro" id="IPR011990">
    <property type="entry name" value="TPR-like_helical_dom_sf"/>
</dbReference>
<evidence type="ECO:0000256" key="4">
    <source>
        <dbReference type="ARBA" id="ARBA00022737"/>
    </source>
</evidence>
<reference evidence="11 12" key="1">
    <citation type="submission" date="2024-07" db="EMBL/GenBank/DDBJ databases">
        <title>Chromosome-level genome assembly of the water stick insect Ranatra chinensis (Heteroptera: Nepidae).</title>
        <authorList>
            <person name="Liu X."/>
        </authorList>
    </citation>
    <scope>NUCLEOTIDE SEQUENCE [LARGE SCALE GENOMIC DNA]</scope>
    <source>
        <strain evidence="11">Cailab_2021Rc</strain>
        <tissue evidence="11">Muscle</tissue>
    </source>
</reference>
<organism evidence="11 12">
    <name type="scientific">Ranatra chinensis</name>
    <dbReference type="NCBI Taxonomy" id="642074"/>
    <lineage>
        <taxon>Eukaryota</taxon>
        <taxon>Metazoa</taxon>
        <taxon>Ecdysozoa</taxon>
        <taxon>Arthropoda</taxon>
        <taxon>Hexapoda</taxon>
        <taxon>Insecta</taxon>
        <taxon>Pterygota</taxon>
        <taxon>Neoptera</taxon>
        <taxon>Paraneoptera</taxon>
        <taxon>Hemiptera</taxon>
        <taxon>Heteroptera</taxon>
        <taxon>Panheteroptera</taxon>
        <taxon>Nepomorpha</taxon>
        <taxon>Nepidae</taxon>
        <taxon>Ranatrinae</taxon>
        <taxon>Ranatra</taxon>
    </lineage>
</organism>
<evidence type="ECO:0000256" key="8">
    <source>
        <dbReference type="ARBA" id="ARBA00038130"/>
    </source>
</evidence>
<keyword evidence="5" id="KW-0802">TPR repeat</keyword>
<proteinExistence type="inferred from homology"/>
<dbReference type="InterPro" id="IPR011044">
    <property type="entry name" value="Quino_amine_DH_bsu"/>
</dbReference>
<keyword evidence="3" id="KW-0853">WD repeat</keyword>
<dbReference type="InterPro" id="IPR001680">
    <property type="entry name" value="WD40_rpt"/>
</dbReference>
<dbReference type="FunFam" id="1.25.40.470:FF:000012">
    <property type="entry name" value="intraflagellar transport protein 172 homolog"/>
    <property type="match status" value="1"/>
</dbReference>
<dbReference type="InterPro" id="IPR036322">
    <property type="entry name" value="WD40_repeat_dom_sf"/>
</dbReference>
<dbReference type="EMBL" id="JBFDAA010000009">
    <property type="protein sequence ID" value="KAL1129294.1"/>
    <property type="molecule type" value="Genomic_DNA"/>
</dbReference>
<gene>
    <name evidence="11" type="ORF">AAG570_013823</name>
</gene>
<dbReference type="InterPro" id="IPR015943">
    <property type="entry name" value="WD40/YVTN_repeat-like_dom_sf"/>
</dbReference>
<evidence type="ECO:0000256" key="5">
    <source>
        <dbReference type="ARBA" id="ARBA00022803"/>
    </source>
</evidence>
<evidence type="ECO:0000256" key="2">
    <source>
        <dbReference type="ARBA" id="ARBA00022473"/>
    </source>
</evidence>
<dbReference type="InterPro" id="IPR056168">
    <property type="entry name" value="TPR_IF140/IFT172/WDR19"/>
</dbReference>
<keyword evidence="12" id="KW-1185">Reference proteome</keyword>
<dbReference type="GO" id="GO:0005929">
    <property type="term" value="C:cilium"/>
    <property type="evidence" value="ECO:0007669"/>
    <property type="project" value="UniProtKB-SubCell"/>
</dbReference>
<dbReference type="Pfam" id="PF24762">
    <property type="entry name" value="TPR_IF140-IFT172"/>
    <property type="match status" value="2"/>
</dbReference>
<dbReference type="SUPFAM" id="SSF50978">
    <property type="entry name" value="WD40 repeat-like"/>
    <property type="match status" value="1"/>
</dbReference>
<keyword evidence="2" id="KW-0217">Developmental protein</keyword>
<keyword evidence="6" id="KW-0969">Cilium</keyword>
<dbReference type="SMART" id="SM00320">
    <property type="entry name" value="WD40"/>
    <property type="match status" value="6"/>
</dbReference>
<protein>
    <recommendedName>
        <fullName evidence="13">Intraflagellar transport protein 172</fullName>
    </recommendedName>
</protein>
<feature type="domain" description="IF140/IFT172/WDR19 TPR" evidence="10">
    <location>
        <begin position="968"/>
        <end position="1184"/>
    </location>
</feature>
<dbReference type="GO" id="GO:0030990">
    <property type="term" value="C:intraciliary transport particle"/>
    <property type="evidence" value="ECO:0007669"/>
    <property type="project" value="UniProtKB-ARBA"/>
</dbReference>
<evidence type="ECO:0000256" key="3">
    <source>
        <dbReference type="ARBA" id="ARBA00022574"/>
    </source>
</evidence>
<dbReference type="Gene3D" id="2.130.10.10">
    <property type="entry name" value="YVTN repeat-like/Quinoprotein amine dehydrogenase"/>
    <property type="match status" value="2"/>
</dbReference>
<name>A0ABD0YDZ3_9HEMI</name>
<dbReference type="FunFam" id="1.25.40.470:FF:000008">
    <property type="entry name" value="Intraflagellar transport protein 172 homolog"/>
    <property type="match status" value="1"/>
</dbReference>
<accession>A0ABD0YDZ3</accession>
<keyword evidence="4" id="KW-0677">Repeat</keyword>
<dbReference type="Pfam" id="PF00400">
    <property type="entry name" value="WD40"/>
    <property type="match status" value="1"/>
</dbReference>
<evidence type="ECO:0000256" key="1">
    <source>
        <dbReference type="ARBA" id="ARBA00004138"/>
    </source>
</evidence>
<evidence type="ECO:0000313" key="11">
    <source>
        <dbReference type="EMBL" id="KAL1129294.1"/>
    </source>
</evidence>